<accession>A0A225DDZ2</accession>
<gene>
    <name evidence="1" type="ORF">FRUB_06295</name>
</gene>
<name>A0A225DDZ2_9BACT</name>
<evidence type="ECO:0000313" key="1">
    <source>
        <dbReference type="EMBL" id="OWK39213.1"/>
    </source>
</evidence>
<dbReference type="EMBL" id="NIDE01000011">
    <property type="protein sequence ID" value="OWK39213.1"/>
    <property type="molecule type" value="Genomic_DNA"/>
</dbReference>
<proteinExistence type="predicted"/>
<keyword evidence="2" id="KW-1185">Reference proteome</keyword>
<evidence type="ECO:0000313" key="2">
    <source>
        <dbReference type="Proteomes" id="UP000214646"/>
    </source>
</evidence>
<reference evidence="2" key="1">
    <citation type="submission" date="2017-06" db="EMBL/GenBank/DDBJ databases">
        <title>Genome analysis of Fimbriiglobus ruber SP5, the first member of the order Planctomycetales with confirmed chitinolytic capability.</title>
        <authorList>
            <person name="Ravin N.V."/>
            <person name="Rakitin A.L."/>
            <person name="Ivanova A.A."/>
            <person name="Beletsky A.V."/>
            <person name="Kulichevskaya I.S."/>
            <person name="Mardanov A.V."/>
            <person name="Dedysh S.N."/>
        </authorList>
    </citation>
    <scope>NUCLEOTIDE SEQUENCE [LARGE SCALE GENOMIC DNA]</scope>
    <source>
        <strain evidence="2">SP5</strain>
    </source>
</reference>
<organism evidence="1 2">
    <name type="scientific">Fimbriiglobus ruber</name>
    <dbReference type="NCBI Taxonomy" id="1908690"/>
    <lineage>
        <taxon>Bacteria</taxon>
        <taxon>Pseudomonadati</taxon>
        <taxon>Planctomycetota</taxon>
        <taxon>Planctomycetia</taxon>
        <taxon>Gemmatales</taxon>
        <taxon>Gemmataceae</taxon>
        <taxon>Fimbriiglobus</taxon>
    </lineage>
</organism>
<dbReference type="AlphaFoldDB" id="A0A225DDZ2"/>
<protein>
    <submittedName>
        <fullName evidence="1">Uncharacterized protein</fullName>
    </submittedName>
</protein>
<sequence length="53" mass="5770">MKYPDMLNRGSRTPSVSLRAHCQNARVRGAVAQRTGRLDSASTFLNRPVAAAL</sequence>
<dbReference type="Proteomes" id="UP000214646">
    <property type="component" value="Unassembled WGS sequence"/>
</dbReference>
<comment type="caution">
    <text evidence="1">The sequence shown here is derived from an EMBL/GenBank/DDBJ whole genome shotgun (WGS) entry which is preliminary data.</text>
</comment>